<accession>A0ABV1WVH0</accession>
<name>A0ABV1WVH0_9ACTN</name>
<keyword evidence="3" id="KW-1185">Reference proteome</keyword>
<proteinExistence type="predicted"/>
<dbReference type="EMBL" id="JBEPEK010000087">
    <property type="protein sequence ID" value="MER7180742.1"/>
    <property type="molecule type" value="Genomic_DNA"/>
</dbReference>
<reference evidence="2 3" key="1">
    <citation type="submission" date="2024-06" db="EMBL/GenBank/DDBJ databases">
        <title>The Natural Products Discovery Center: Release of the First 8490 Sequenced Strains for Exploring Actinobacteria Biosynthetic Diversity.</title>
        <authorList>
            <person name="Kalkreuter E."/>
            <person name="Kautsar S.A."/>
            <person name="Yang D."/>
            <person name="Bader C.D."/>
            <person name="Teijaro C.N."/>
            <person name="Fluegel L."/>
            <person name="Davis C.M."/>
            <person name="Simpson J.R."/>
            <person name="Lauterbach L."/>
            <person name="Steele A.D."/>
            <person name="Gui C."/>
            <person name="Meng S."/>
            <person name="Li G."/>
            <person name="Viehrig K."/>
            <person name="Ye F."/>
            <person name="Su P."/>
            <person name="Kiefer A.F."/>
            <person name="Nichols A."/>
            <person name="Cepeda A.J."/>
            <person name="Yan W."/>
            <person name="Fan B."/>
            <person name="Jiang Y."/>
            <person name="Adhikari A."/>
            <person name="Zheng C.-J."/>
            <person name="Schuster L."/>
            <person name="Cowan T.M."/>
            <person name="Smanski M.J."/>
            <person name="Chevrette M.G."/>
            <person name="De Carvalho L.P.S."/>
            <person name="Shen B."/>
        </authorList>
    </citation>
    <scope>NUCLEOTIDE SEQUENCE [LARGE SCALE GENOMIC DNA]</scope>
    <source>
        <strain evidence="2 3">NPDC000234</strain>
    </source>
</reference>
<evidence type="ECO:0000313" key="2">
    <source>
        <dbReference type="EMBL" id="MER7180742.1"/>
    </source>
</evidence>
<sequence>MLVCITDDPDRPVSTEDPDDFGRSPVEVVGLGSARLRAGIHEEKHR</sequence>
<evidence type="ECO:0000313" key="3">
    <source>
        <dbReference type="Proteomes" id="UP001474181"/>
    </source>
</evidence>
<gene>
    <name evidence="2" type="ORF">ABT404_14890</name>
</gene>
<dbReference type="Proteomes" id="UP001474181">
    <property type="component" value="Unassembled WGS sequence"/>
</dbReference>
<comment type="caution">
    <text evidence="2">The sequence shown here is derived from an EMBL/GenBank/DDBJ whole genome shotgun (WGS) entry which is preliminary data.</text>
</comment>
<protein>
    <submittedName>
        <fullName evidence="2">Uncharacterized protein</fullName>
    </submittedName>
</protein>
<evidence type="ECO:0000256" key="1">
    <source>
        <dbReference type="SAM" id="MobiDB-lite"/>
    </source>
</evidence>
<feature type="region of interest" description="Disordered" evidence="1">
    <location>
        <begin position="1"/>
        <end position="26"/>
    </location>
</feature>
<dbReference type="RefSeq" id="WP_350781025.1">
    <property type="nucleotide sequence ID" value="NZ_JBEPEK010000087.1"/>
</dbReference>
<organism evidence="2 3">
    <name type="scientific">Streptomyces hyaluromycini</name>
    <dbReference type="NCBI Taxonomy" id="1377993"/>
    <lineage>
        <taxon>Bacteria</taxon>
        <taxon>Bacillati</taxon>
        <taxon>Actinomycetota</taxon>
        <taxon>Actinomycetes</taxon>
        <taxon>Kitasatosporales</taxon>
        <taxon>Streptomycetaceae</taxon>
        <taxon>Streptomyces</taxon>
    </lineage>
</organism>